<dbReference type="HOGENOM" id="CLU_930189_0_0_4"/>
<dbReference type="KEGG" id="pna:Pnap_4463"/>
<protein>
    <submittedName>
        <fullName evidence="2">Uncharacterized protein</fullName>
    </submittedName>
</protein>
<evidence type="ECO:0000313" key="2">
    <source>
        <dbReference type="EMBL" id="ABM39739.1"/>
    </source>
</evidence>
<dbReference type="AlphaFoldDB" id="A1VVR1"/>
<feature type="region of interest" description="Disordered" evidence="1">
    <location>
        <begin position="1"/>
        <end position="28"/>
    </location>
</feature>
<reference evidence="3" key="1">
    <citation type="journal article" date="2009" name="Environ. Microbiol.">
        <title>The genome of Polaromonas naphthalenivorans strain CJ2, isolated from coal tar-contaminated sediment, reveals physiological and metabolic versatility and evolution through extensive horizontal gene transfer.</title>
        <authorList>
            <person name="Yagi J.M."/>
            <person name="Sims D."/>
            <person name="Brettin T."/>
            <person name="Bruce D."/>
            <person name="Madsen E.L."/>
        </authorList>
    </citation>
    <scope>NUCLEOTIDE SEQUENCE [LARGE SCALE GENOMIC DNA]</scope>
    <source>
        <strain evidence="3">CJ2</strain>
        <plasmid evidence="3">Plasmid pPNAP02</plasmid>
    </source>
</reference>
<organism evidence="2 3">
    <name type="scientific">Polaromonas naphthalenivorans (strain CJ2)</name>
    <dbReference type="NCBI Taxonomy" id="365044"/>
    <lineage>
        <taxon>Bacteria</taxon>
        <taxon>Pseudomonadati</taxon>
        <taxon>Pseudomonadota</taxon>
        <taxon>Betaproteobacteria</taxon>
        <taxon>Burkholderiales</taxon>
        <taxon>Comamonadaceae</taxon>
        <taxon>Polaromonas</taxon>
    </lineage>
</organism>
<gene>
    <name evidence="2" type="ordered locus">Pnap_4463</name>
</gene>
<dbReference type="EMBL" id="CP000531">
    <property type="protein sequence ID" value="ABM39739.1"/>
    <property type="molecule type" value="Genomic_DNA"/>
</dbReference>
<name>A1VVR1_POLNA</name>
<dbReference type="RefSeq" id="WP_011798226.1">
    <property type="nucleotide sequence ID" value="NC_008758.1"/>
</dbReference>
<proteinExistence type="predicted"/>
<keyword evidence="3" id="KW-1185">Reference proteome</keyword>
<dbReference type="Proteomes" id="UP000000644">
    <property type="component" value="Plasmid pPNAP02"/>
</dbReference>
<sequence>MKANIKLIGSQSKPPLKPEGVFPSSPQRKRQLSKDLRDILTCLVLSDGPIEEVGAICEKNPQTAQWLIRKIQDVDDLRVRDGKASGRFGVYADVARQALARVGAMAILDKIMEEKLAEDLIARMRAMLEEHARVPFGLPDCAAFFAEHPAESDEILSRLFAEYDAGAGDAVAPDIRALIKLQHVARKYVSRQRSAALTRLGVLRTAYEYPPTPLRAMYLALRGVTHAGDEHEFCEALVRDHPSVARALMAQLVIEQRHEHFYEMRPGAWHDTAAEIDTLRSMIARTTARKILDDMDGAQ</sequence>
<evidence type="ECO:0000313" key="3">
    <source>
        <dbReference type="Proteomes" id="UP000000644"/>
    </source>
</evidence>
<geneLocation type="plasmid" evidence="2 3">
    <name>pPNAP02</name>
</geneLocation>
<accession>A1VVR1</accession>
<keyword evidence="2" id="KW-0614">Plasmid</keyword>
<evidence type="ECO:0000256" key="1">
    <source>
        <dbReference type="SAM" id="MobiDB-lite"/>
    </source>
</evidence>